<protein>
    <recommendedName>
        <fullName evidence="13">Odorant receptor</fullName>
    </recommendedName>
</protein>
<organism evidence="11 12">
    <name type="scientific">Vespula squamosa</name>
    <name type="common">Southern yellow jacket</name>
    <name type="synonym">Wasp</name>
    <dbReference type="NCBI Taxonomy" id="30214"/>
    <lineage>
        <taxon>Eukaryota</taxon>
        <taxon>Metazoa</taxon>
        <taxon>Ecdysozoa</taxon>
        <taxon>Arthropoda</taxon>
        <taxon>Hexapoda</taxon>
        <taxon>Insecta</taxon>
        <taxon>Pterygota</taxon>
        <taxon>Neoptera</taxon>
        <taxon>Endopterygota</taxon>
        <taxon>Hymenoptera</taxon>
        <taxon>Apocrita</taxon>
        <taxon>Aculeata</taxon>
        <taxon>Vespoidea</taxon>
        <taxon>Vespidae</taxon>
        <taxon>Vespinae</taxon>
        <taxon>Vespula</taxon>
    </lineage>
</organism>
<feature type="transmembrane region" description="Helical" evidence="10">
    <location>
        <begin position="46"/>
        <end position="64"/>
    </location>
</feature>
<dbReference type="PANTHER" id="PTHR21137:SF35">
    <property type="entry name" value="ODORANT RECEPTOR 19A-RELATED"/>
    <property type="match status" value="1"/>
</dbReference>
<evidence type="ECO:0000256" key="7">
    <source>
        <dbReference type="ARBA" id="ARBA00023136"/>
    </source>
</evidence>
<comment type="subcellular location">
    <subcellularLocation>
        <location evidence="1">Cell membrane</location>
        <topology evidence="1">Multi-pass membrane protein</topology>
    </subcellularLocation>
</comment>
<keyword evidence="8" id="KW-0675">Receptor</keyword>
<evidence type="ECO:0000256" key="5">
    <source>
        <dbReference type="ARBA" id="ARBA00022725"/>
    </source>
</evidence>
<feature type="transmembrane region" description="Helical" evidence="10">
    <location>
        <begin position="429"/>
        <end position="449"/>
    </location>
</feature>
<feature type="transmembrane region" description="Helical" evidence="10">
    <location>
        <begin position="306"/>
        <end position="326"/>
    </location>
</feature>
<name>A0ABD2C7E4_VESSQ</name>
<keyword evidence="5" id="KW-0552">Olfaction</keyword>
<keyword evidence="3" id="KW-0716">Sensory transduction</keyword>
<feature type="transmembrane region" description="Helical" evidence="10">
    <location>
        <begin position="396"/>
        <end position="417"/>
    </location>
</feature>
<evidence type="ECO:0000313" key="12">
    <source>
        <dbReference type="Proteomes" id="UP001607302"/>
    </source>
</evidence>
<evidence type="ECO:0000256" key="9">
    <source>
        <dbReference type="ARBA" id="ARBA00023224"/>
    </source>
</evidence>
<gene>
    <name evidence="11" type="ORF">V1478_001118</name>
</gene>
<evidence type="ECO:0000256" key="10">
    <source>
        <dbReference type="SAM" id="Phobius"/>
    </source>
</evidence>
<evidence type="ECO:0008006" key="13">
    <source>
        <dbReference type="Google" id="ProtNLM"/>
    </source>
</evidence>
<dbReference type="GO" id="GO:0007165">
    <property type="term" value="P:signal transduction"/>
    <property type="evidence" value="ECO:0007669"/>
    <property type="project" value="UniProtKB-KW"/>
</dbReference>
<dbReference type="GO" id="GO:0005886">
    <property type="term" value="C:plasma membrane"/>
    <property type="evidence" value="ECO:0007669"/>
    <property type="project" value="UniProtKB-SubCell"/>
</dbReference>
<evidence type="ECO:0000256" key="2">
    <source>
        <dbReference type="ARBA" id="ARBA00022475"/>
    </source>
</evidence>
<keyword evidence="6 10" id="KW-1133">Transmembrane helix</keyword>
<dbReference type="InterPro" id="IPR004117">
    <property type="entry name" value="7tm6_olfct_rcpt"/>
</dbReference>
<dbReference type="EMBL" id="JAUDFV010000020">
    <property type="protein sequence ID" value="KAL2740977.1"/>
    <property type="molecule type" value="Genomic_DNA"/>
</dbReference>
<evidence type="ECO:0000313" key="11">
    <source>
        <dbReference type="EMBL" id="KAL2740977.1"/>
    </source>
</evidence>
<keyword evidence="9" id="KW-0807">Transducer</keyword>
<dbReference type="Pfam" id="PF02949">
    <property type="entry name" value="7tm_6"/>
    <property type="match status" value="1"/>
</dbReference>
<accession>A0ABD2C7E4</accession>
<keyword evidence="4 10" id="KW-0812">Transmembrane</keyword>
<feature type="transmembrane region" description="Helical" evidence="10">
    <location>
        <begin position="160"/>
        <end position="185"/>
    </location>
</feature>
<keyword evidence="2" id="KW-1003">Cell membrane</keyword>
<dbReference type="GO" id="GO:0007608">
    <property type="term" value="P:sensory perception of smell"/>
    <property type="evidence" value="ECO:0007669"/>
    <property type="project" value="UniProtKB-KW"/>
</dbReference>
<feature type="transmembrane region" description="Helical" evidence="10">
    <location>
        <begin position="106"/>
        <end position="126"/>
    </location>
</feature>
<dbReference type="AlphaFoldDB" id="A0ABD2C7E4"/>
<evidence type="ECO:0000256" key="1">
    <source>
        <dbReference type="ARBA" id="ARBA00004651"/>
    </source>
</evidence>
<feature type="transmembrane region" description="Helical" evidence="10">
    <location>
        <begin position="197"/>
        <end position="215"/>
    </location>
</feature>
<feature type="transmembrane region" description="Helical" evidence="10">
    <location>
        <begin position="254"/>
        <end position="285"/>
    </location>
</feature>
<keyword evidence="12" id="KW-1185">Reference proteome</keyword>
<evidence type="ECO:0000256" key="4">
    <source>
        <dbReference type="ARBA" id="ARBA00022692"/>
    </source>
</evidence>
<comment type="caution">
    <text evidence="11">The sequence shown here is derived from an EMBL/GenBank/DDBJ whole genome shotgun (WGS) entry which is preliminary data.</text>
</comment>
<evidence type="ECO:0000256" key="8">
    <source>
        <dbReference type="ARBA" id="ARBA00023170"/>
    </source>
</evidence>
<dbReference type="Proteomes" id="UP001607302">
    <property type="component" value="Unassembled WGS sequence"/>
</dbReference>
<keyword evidence="7 10" id="KW-0472">Membrane</keyword>
<proteinExistence type="predicted"/>
<sequence>MRHSLEEQPGGLDDIYQENKAYARIIRAVECHKRALELINVIDEKLITLMIIQLLTILIISFLGQKVIDYSNDVFESATMTPWYLTSVRIQKLFIIITMKSIKPSYLSLGGLFVLTNEFFLIVSISKKDKRRMKEDDIYLIVFIRKICLISGIWPHQTPFRTFICAFIVHVCIINLHFIQIANFLSTEFSMESSVRSIPYMLTTISMSIIYYAGFLNKKLISRCLIQIINDWNQTEQTKEFLILLEYASLSKKYILMFIISYNSYISLLFALSFSPLLLDVIIPLNETRPHILIFPMNWYNGQETYFMKLLLLQYFSLITVGIAGISSCTVYLSALQYVCAMFRIIGSLLDNILKDKKKKLKIIDDDEVYLKIIHIIQMHNKTTEFIDDLNNKFNAFYFIIITCSLCYIGITIAQLLGEYENRSDMVTLILTILYIIFHLVWGFTFCYMGQHLQNLRNSLVFVAKKITKITILCDHENSKTIVRLDRENVYCVVRIFCSARTIVDLLRCGTAFFAYRLYLSIKNLLFKRIGEYHQLFYADFEEDGGVRYQSVRNHA</sequence>
<reference evidence="11 12" key="1">
    <citation type="journal article" date="2024" name="Ann. Entomol. Soc. Am.">
        <title>Genomic analyses of the southern and eastern yellowjacket wasps (Hymenoptera: Vespidae) reveal evolutionary signatures of social life.</title>
        <authorList>
            <person name="Catto M.A."/>
            <person name="Caine P.B."/>
            <person name="Orr S.E."/>
            <person name="Hunt B.G."/>
            <person name="Goodisman M.A.D."/>
        </authorList>
    </citation>
    <scope>NUCLEOTIDE SEQUENCE [LARGE SCALE GENOMIC DNA]</scope>
    <source>
        <strain evidence="11">233</strain>
        <tissue evidence="11">Head and thorax</tissue>
    </source>
</reference>
<evidence type="ECO:0000256" key="3">
    <source>
        <dbReference type="ARBA" id="ARBA00022606"/>
    </source>
</evidence>
<dbReference type="PANTHER" id="PTHR21137">
    <property type="entry name" value="ODORANT RECEPTOR"/>
    <property type="match status" value="1"/>
</dbReference>
<evidence type="ECO:0000256" key="6">
    <source>
        <dbReference type="ARBA" id="ARBA00022989"/>
    </source>
</evidence>